<proteinExistence type="predicted"/>
<dbReference type="PANTHER" id="PTHR15410">
    <property type="entry name" value="HIRA-INTERACTING PROTEIN 3"/>
    <property type="match status" value="1"/>
</dbReference>
<feature type="compositionally biased region" description="Basic and acidic residues" evidence="1">
    <location>
        <begin position="330"/>
        <end position="350"/>
    </location>
</feature>
<feature type="compositionally biased region" description="Basic and acidic residues" evidence="1">
    <location>
        <begin position="273"/>
        <end position="283"/>
    </location>
</feature>
<protein>
    <submittedName>
        <fullName evidence="2">HIRA-interacting protein 3</fullName>
    </submittedName>
</protein>
<dbReference type="AlphaFoldDB" id="A0A195E2V4"/>
<evidence type="ECO:0000313" key="3">
    <source>
        <dbReference type="Proteomes" id="UP000078492"/>
    </source>
</evidence>
<evidence type="ECO:0000313" key="2">
    <source>
        <dbReference type="EMBL" id="KYN19495.1"/>
    </source>
</evidence>
<feature type="region of interest" description="Disordered" evidence="1">
    <location>
        <begin position="1"/>
        <end position="131"/>
    </location>
</feature>
<feature type="compositionally biased region" description="Polar residues" evidence="1">
    <location>
        <begin position="291"/>
        <end position="309"/>
    </location>
</feature>
<reference evidence="2 3" key="1">
    <citation type="submission" date="2015-09" db="EMBL/GenBank/DDBJ databases">
        <title>Trachymyrmex cornetzi WGS genome.</title>
        <authorList>
            <person name="Nygaard S."/>
            <person name="Hu H."/>
            <person name="Boomsma J."/>
            <person name="Zhang G."/>
        </authorList>
    </citation>
    <scope>NUCLEOTIDE SEQUENCE [LARGE SCALE GENOMIC DNA]</scope>
    <source>
        <strain evidence="2">Tcor2-1</strain>
        <tissue evidence="2">Whole body</tissue>
    </source>
</reference>
<feature type="region of interest" description="Disordered" evidence="1">
    <location>
        <begin position="157"/>
        <end position="426"/>
    </location>
</feature>
<feature type="compositionally biased region" description="Basic and acidic residues" evidence="1">
    <location>
        <begin position="165"/>
        <end position="196"/>
    </location>
</feature>
<accession>A0A195E2V4</accession>
<gene>
    <name evidence="2" type="ORF">ALC57_07971</name>
</gene>
<feature type="compositionally biased region" description="Basic and acidic residues" evidence="1">
    <location>
        <begin position="100"/>
        <end position="121"/>
    </location>
</feature>
<keyword evidence="3" id="KW-1185">Reference proteome</keyword>
<name>A0A195E2V4_9HYME</name>
<dbReference type="Proteomes" id="UP000078492">
    <property type="component" value="Unassembled WGS sequence"/>
</dbReference>
<feature type="compositionally biased region" description="Basic and acidic residues" evidence="1">
    <location>
        <begin position="392"/>
        <end position="408"/>
    </location>
</feature>
<dbReference type="STRING" id="471704.A0A195E2V4"/>
<dbReference type="EMBL" id="KQ979701">
    <property type="protein sequence ID" value="KYN19495.1"/>
    <property type="molecule type" value="Genomic_DNA"/>
</dbReference>
<organism evidence="2 3">
    <name type="scientific">Trachymyrmex cornetzi</name>
    <dbReference type="NCBI Taxonomy" id="471704"/>
    <lineage>
        <taxon>Eukaryota</taxon>
        <taxon>Metazoa</taxon>
        <taxon>Ecdysozoa</taxon>
        <taxon>Arthropoda</taxon>
        <taxon>Hexapoda</taxon>
        <taxon>Insecta</taxon>
        <taxon>Pterygota</taxon>
        <taxon>Neoptera</taxon>
        <taxon>Endopterygota</taxon>
        <taxon>Hymenoptera</taxon>
        <taxon>Apocrita</taxon>
        <taxon>Aculeata</taxon>
        <taxon>Formicoidea</taxon>
        <taxon>Formicidae</taxon>
        <taxon>Myrmicinae</taxon>
        <taxon>Trachymyrmex</taxon>
    </lineage>
</organism>
<feature type="compositionally biased region" description="Polar residues" evidence="1">
    <location>
        <begin position="416"/>
        <end position="425"/>
    </location>
</feature>
<dbReference type="PANTHER" id="PTHR15410:SF2">
    <property type="entry name" value="HIRA-INTERACTING PROTEIN 3"/>
    <property type="match status" value="1"/>
</dbReference>
<sequence>MIESDHSEIEGEDMDRLQLSSTSVDDTPKKRPRDSEDEIDLSKKRQCLFNERSEILESDNSETVSEENNTERCHMKLERYKLYRENRQSVQEVSLSESDMDGKNKEKQGGNLKQENERETENNITLNKNPGEININYNIKEEIVESMDNSFQKSITNASVMSIPESKKETTGGNEVKEENGKTMTREENNKEDEMKKRHTAKKCTVDTEVVDGLELSVECASDREESSSENEDEKDVKPRPKTIIVNAEPNESELDCSSEEEKPDLQQIADTLKIKSEKSREKAAKKKGSRTSFSKLKTSGSEDSQNNNSDEDYSPRTKKKMTKSPATRKSTDKHRSVESKRGRGKDIRNSHPKNTECLISDDEDTTAAEKANKTTTIKNGLQGELSNTESSSKDESDNNSEKEERSMKSGRGSRGNDNGQNDCSNLFEIENKGDKQIQRLKKYLKVAGVKVQSYNRIWADCRNNTAKVNRLKELLKKNGVSGKLSLEKCKRVREKNEKMKEVSELDMSNIISEGRITRARRSMDTVKKTVPDTPPRYREHNTFRRIQTVVDSDSE</sequence>
<evidence type="ECO:0000256" key="1">
    <source>
        <dbReference type="SAM" id="MobiDB-lite"/>
    </source>
</evidence>
<dbReference type="GO" id="GO:0005634">
    <property type="term" value="C:nucleus"/>
    <property type="evidence" value="ECO:0007669"/>
    <property type="project" value="TreeGrafter"/>
</dbReference>
<dbReference type="InterPro" id="IPR037647">
    <property type="entry name" value="HIRIP3"/>
</dbReference>
<feature type="compositionally biased region" description="Polar residues" evidence="1">
    <location>
        <begin position="88"/>
        <end position="97"/>
    </location>
</feature>
<feature type="compositionally biased region" description="Basic and acidic residues" evidence="1">
    <location>
        <begin position="69"/>
        <end position="87"/>
    </location>
</feature>